<dbReference type="AlphaFoldDB" id="A0A1Z1M416"/>
<reference evidence="1" key="1">
    <citation type="journal article" date="2017" name="J. Phycol.">
        <title>Analysis of chloroplast genomes and a supermatrix inform reclassification of the Rhodomelaceae (Rhodophyta).</title>
        <authorList>
            <person name="Diaz-Tapia P."/>
            <person name="Maggs C.A."/>
            <person name="West J.A."/>
            <person name="Verbruggen H."/>
        </authorList>
    </citation>
    <scope>NUCLEOTIDE SEQUENCE</scope>
    <source>
        <strain evidence="1">JH1432</strain>
    </source>
</reference>
<proteinExistence type="predicted"/>
<keyword evidence="1" id="KW-0150">Chloroplast</keyword>
<sequence length="88" mass="10519">MDRNYLMISVFNQETIEAYYLYNCDSSKNLYNYPVCFVVCFTKTNQMFKLLSNFSSIDNFSTEHKMYLGKEIFKAQIAIYLKQIYIQS</sequence>
<organism evidence="1">
    <name type="scientific">Polysiphonia sp</name>
    <dbReference type="NCBI Taxonomy" id="1967842"/>
    <lineage>
        <taxon>Eukaryota</taxon>
        <taxon>Rhodophyta</taxon>
        <taxon>Florideophyceae</taxon>
        <taxon>Rhodymeniophycidae</taxon>
        <taxon>Ceramiales</taxon>
        <taxon>Rhodomelaceae</taxon>
        <taxon>Polysiphonioideae</taxon>
        <taxon>Polysiphonia</taxon>
    </lineage>
</organism>
<accession>A0A1Z1M416</accession>
<protein>
    <submittedName>
        <fullName evidence="1">Uncharacterized protein</fullName>
    </submittedName>
</protein>
<keyword evidence="1" id="KW-0934">Plastid</keyword>
<dbReference type="EMBL" id="MF101414">
    <property type="protein sequence ID" value="ARW60571.1"/>
    <property type="molecule type" value="Genomic_DNA"/>
</dbReference>
<gene>
    <name evidence="1" type="primary">ConsOrf2</name>
</gene>
<evidence type="ECO:0000313" key="1">
    <source>
        <dbReference type="EMBL" id="ARW60571.1"/>
    </source>
</evidence>
<name>A0A1Z1M416_9FLOR</name>
<geneLocation type="chloroplast" evidence="1"/>